<dbReference type="Proteomes" id="UP001176941">
    <property type="component" value="Chromosome 14"/>
</dbReference>
<protein>
    <submittedName>
        <fullName evidence="2">Uncharacterized protein</fullName>
    </submittedName>
</protein>
<evidence type="ECO:0000256" key="1">
    <source>
        <dbReference type="SAM" id="MobiDB-lite"/>
    </source>
</evidence>
<sequence length="163" mass="17416">MQKDRQRPGQPREQNSAPGLRWPPQKPCTTTGPVSLTPLAQALPSATARDPPFWPPLASSGPRAPLTWGAVPSAHRGGRTPHPTPRWPSLESIAGFVQLEMSLPMGTLGSRGVIKPREACLYLQPSSTVPGEAEEQGGPWGPLLSGSCWGSFWGQLEGGLRLL</sequence>
<accession>A0ABN8Y518</accession>
<proteinExistence type="predicted"/>
<evidence type="ECO:0000313" key="3">
    <source>
        <dbReference type="Proteomes" id="UP001176941"/>
    </source>
</evidence>
<reference evidence="2" key="1">
    <citation type="submission" date="2023-04" db="EMBL/GenBank/DDBJ databases">
        <authorList>
            <consortium name="ELIXIR-Norway"/>
        </authorList>
    </citation>
    <scope>NUCLEOTIDE SEQUENCE [LARGE SCALE GENOMIC DNA]</scope>
</reference>
<feature type="region of interest" description="Disordered" evidence="1">
    <location>
        <begin position="1"/>
        <end position="87"/>
    </location>
</feature>
<dbReference type="EMBL" id="OX459950">
    <property type="protein sequence ID" value="CAI9156677.1"/>
    <property type="molecule type" value="Genomic_DNA"/>
</dbReference>
<organism evidence="2 3">
    <name type="scientific">Rangifer tarandus platyrhynchus</name>
    <name type="common">Svalbard reindeer</name>
    <dbReference type="NCBI Taxonomy" id="3082113"/>
    <lineage>
        <taxon>Eukaryota</taxon>
        <taxon>Metazoa</taxon>
        <taxon>Chordata</taxon>
        <taxon>Craniata</taxon>
        <taxon>Vertebrata</taxon>
        <taxon>Euteleostomi</taxon>
        <taxon>Mammalia</taxon>
        <taxon>Eutheria</taxon>
        <taxon>Laurasiatheria</taxon>
        <taxon>Artiodactyla</taxon>
        <taxon>Ruminantia</taxon>
        <taxon>Pecora</taxon>
        <taxon>Cervidae</taxon>
        <taxon>Odocoileinae</taxon>
        <taxon>Rangifer</taxon>
    </lineage>
</organism>
<keyword evidence="3" id="KW-1185">Reference proteome</keyword>
<evidence type="ECO:0000313" key="2">
    <source>
        <dbReference type="EMBL" id="CAI9156677.1"/>
    </source>
</evidence>
<gene>
    <name evidence="2" type="ORF">MRATA1EN1_LOCUS5639</name>
</gene>
<name>A0ABN8Y518_RANTA</name>